<dbReference type="InterPro" id="IPR018260">
    <property type="entry name" value="Ribosomal_uL22_CS"/>
</dbReference>
<comment type="caution">
    <text evidence="12">The sequence shown here is derived from an EMBL/GenBank/DDBJ whole genome shotgun (WGS) entry which is preliminary data.</text>
</comment>
<dbReference type="Proteomes" id="UP000677228">
    <property type="component" value="Unassembled WGS sequence"/>
</dbReference>
<evidence type="ECO:0000256" key="2">
    <source>
        <dbReference type="ARBA" id="ARBA00010761"/>
    </source>
</evidence>
<keyword evidence="3" id="KW-0699">rRNA-binding</keyword>
<dbReference type="PROSITE" id="PS00464">
    <property type="entry name" value="RIBOSOMAL_L22"/>
    <property type="match status" value="1"/>
</dbReference>
<dbReference type="InterPro" id="IPR036419">
    <property type="entry name" value="Ribosomal_S3_C_sf"/>
</dbReference>
<evidence type="ECO:0000256" key="3">
    <source>
        <dbReference type="ARBA" id="ARBA00022730"/>
    </source>
</evidence>
<evidence type="ECO:0000313" key="14">
    <source>
        <dbReference type="Proteomes" id="UP000677228"/>
    </source>
</evidence>
<dbReference type="Proteomes" id="UP000682733">
    <property type="component" value="Unassembled WGS sequence"/>
</dbReference>
<evidence type="ECO:0000256" key="7">
    <source>
        <dbReference type="ARBA" id="ARBA00035285"/>
    </source>
</evidence>
<dbReference type="AlphaFoldDB" id="A0A8S2CMW3"/>
<accession>A0A8S2CMW3</accession>
<name>A0A8S2CMW3_9BILA</name>
<comment type="similarity">
    <text evidence="2">Belongs to the universal ribosomal protein uS3 family.</text>
</comment>
<evidence type="ECO:0000313" key="13">
    <source>
        <dbReference type="EMBL" id="CAF3532405.1"/>
    </source>
</evidence>
<dbReference type="Pfam" id="PF00189">
    <property type="entry name" value="Ribosomal_S3_C"/>
    <property type="match status" value="1"/>
</dbReference>
<dbReference type="PANTHER" id="PTHR13501">
    <property type="entry name" value="CHLOROPLAST 50S RIBOSOMAL PROTEIN L22-RELATED"/>
    <property type="match status" value="1"/>
</dbReference>
<dbReference type="GO" id="GO:0006412">
    <property type="term" value="P:translation"/>
    <property type="evidence" value="ECO:0007669"/>
    <property type="project" value="InterPro"/>
</dbReference>
<dbReference type="GO" id="GO:0003735">
    <property type="term" value="F:structural constituent of ribosome"/>
    <property type="evidence" value="ECO:0007669"/>
    <property type="project" value="InterPro"/>
</dbReference>
<proteinExistence type="inferred from homology"/>
<evidence type="ECO:0000259" key="11">
    <source>
        <dbReference type="Pfam" id="PF00189"/>
    </source>
</evidence>
<dbReference type="InterPro" id="IPR036394">
    <property type="entry name" value="Ribosomal_uL22_sf"/>
</dbReference>
<dbReference type="Gene3D" id="3.90.470.10">
    <property type="entry name" value="Ribosomal protein L22/L17"/>
    <property type="match status" value="1"/>
</dbReference>
<evidence type="ECO:0000256" key="4">
    <source>
        <dbReference type="ARBA" id="ARBA00022884"/>
    </source>
</evidence>
<gene>
    <name evidence="12" type="ORF">OVA965_LOCUS2148</name>
    <name evidence="13" type="ORF">TMI583_LOCUS2148</name>
</gene>
<evidence type="ECO:0000256" key="1">
    <source>
        <dbReference type="ARBA" id="ARBA00009451"/>
    </source>
</evidence>
<dbReference type="Gene3D" id="3.30.1140.32">
    <property type="entry name" value="Ribosomal protein S3, C-terminal domain"/>
    <property type="match status" value="1"/>
</dbReference>
<dbReference type="SUPFAM" id="SSF54843">
    <property type="entry name" value="Ribosomal protein L22"/>
    <property type="match status" value="1"/>
</dbReference>
<dbReference type="GO" id="GO:0019843">
    <property type="term" value="F:rRNA binding"/>
    <property type="evidence" value="ECO:0007669"/>
    <property type="project" value="UniProtKB-KW"/>
</dbReference>
<dbReference type="InterPro" id="IPR047867">
    <property type="entry name" value="Ribosomal_uL22_bac/org-type"/>
</dbReference>
<keyword evidence="4" id="KW-0694">RNA-binding</keyword>
<evidence type="ECO:0000256" key="6">
    <source>
        <dbReference type="ARBA" id="ARBA00023274"/>
    </source>
</evidence>
<sequence>MMAQARALQRNVKISARKAGLVCDLIRHRNVAAAIHILENTEKKAAPLLLKLLKAAIANAATNHAMNADELYIKSALANQGPTAKRTMPRAKGSADVVKKRTSHLEIIVSDTKGEKNAQKQAVKKVMKSGAKGIRTNVSGRLGGTDIAREEGYQEGVTPLATLRADIDYALAEAKTPYGQIGCKV</sequence>
<keyword evidence="6 10" id="KW-0687">Ribonucleoprotein</keyword>
<feature type="domain" description="Small ribosomal subunit protein uS3 C-terminal" evidence="11">
    <location>
        <begin position="116"/>
        <end position="185"/>
    </location>
</feature>
<dbReference type="HAMAP" id="MF_01331_B">
    <property type="entry name" value="Ribosomal_uL22_B"/>
    <property type="match status" value="1"/>
</dbReference>
<evidence type="ECO:0000256" key="8">
    <source>
        <dbReference type="ARBA" id="ARBA00035286"/>
    </source>
</evidence>
<reference evidence="12" key="1">
    <citation type="submission" date="2021-02" db="EMBL/GenBank/DDBJ databases">
        <authorList>
            <person name="Nowell W R."/>
        </authorList>
    </citation>
    <scope>NUCLEOTIDE SEQUENCE</scope>
</reference>
<evidence type="ECO:0000256" key="5">
    <source>
        <dbReference type="ARBA" id="ARBA00022980"/>
    </source>
</evidence>
<organism evidence="12 14">
    <name type="scientific">Didymodactylos carnosus</name>
    <dbReference type="NCBI Taxonomy" id="1234261"/>
    <lineage>
        <taxon>Eukaryota</taxon>
        <taxon>Metazoa</taxon>
        <taxon>Spiralia</taxon>
        <taxon>Gnathifera</taxon>
        <taxon>Rotifera</taxon>
        <taxon>Eurotatoria</taxon>
        <taxon>Bdelloidea</taxon>
        <taxon>Philodinida</taxon>
        <taxon>Philodinidae</taxon>
        <taxon>Didymodactylos</taxon>
    </lineage>
</organism>
<dbReference type="EMBL" id="CAJNOK010000442">
    <property type="protein sequence ID" value="CAF0753467.1"/>
    <property type="molecule type" value="Genomic_DNA"/>
</dbReference>
<dbReference type="PANTHER" id="PTHR13501:SF8">
    <property type="entry name" value="LARGE RIBOSOMAL SUBUNIT PROTEIN UL22M"/>
    <property type="match status" value="1"/>
</dbReference>
<evidence type="ECO:0000256" key="9">
    <source>
        <dbReference type="ARBA" id="ARBA00035506"/>
    </source>
</evidence>
<dbReference type="InterPro" id="IPR005727">
    <property type="entry name" value="Ribosomal_uL22_bac/chlpt-type"/>
</dbReference>
<dbReference type="EMBL" id="CAJOBA010000442">
    <property type="protein sequence ID" value="CAF3532405.1"/>
    <property type="molecule type" value="Genomic_DNA"/>
</dbReference>
<dbReference type="CDD" id="cd00336">
    <property type="entry name" value="Ribosomal_L22"/>
    <property type="match status" value="1"/>
</dbReference>
<protein>
    <recommendedName>
        <fullName evidence="7">Large ribosomal subunit protein uL22c</fullName>
    </recommendedName>
    <alternativeName>
        <fullName evidence="9">39S ribosomal protein L22, mitochondrial</fullName>
    </alternativeName>
    <alternativeName>
        <fullName evidence="8">Large ribosomal subunit protein uL22m</fullName>
    </alternativeName>
</protein>
<evidence type="ECO:0000313" key="12">
    <source>
        <dbReference type="EMBL" id="CAF0753467.1"/>
    </source>
</evidence>
<dbReference type="NCBIfam" id="TIGR01044">
    <property type="entry name" value="rplV_bact"/>
    <property type="match status" value="1"/>
</dbReference>
<evidence type="ECO:0000256" key="10">
    <source>
        <dbReference type="RuleBase" id="RU004005"/>
    </source>
</evidence>
<comment type="similarity">
    <text evidence="1 10">Belongs to the universal ribosomal protein uL22 family.</text>
</comment>
<dbReference type="InterPro" id="IPR001351">
    <property type="entry name" value="Ribosomal_uS3_C"/>
</dbReference>
<dbReference type="InterPro" id="IPR001063">
    <property type="entry name" value="Ribosomal_uL22"/>
</dbReference>
<dbReference type="SUPFAM" id="SSF54821">
    <property type="entry name" value="Ribosomal protein S3 C-terminal domain"/>
    <property type="match status" value="1"/>
</dbReference>
<keyword evidence="5 10" id="KW-0689">Ribosomal protein</keyword>
<dbReference type="Pfam" id="PF00237">
    <property type="entry name" value="Ribosomal_L22"/>
    <property type="match status" value="1"/>
</dbReference>
<dbReference type="GO" id="GO:0022625">
    <property type="term" value="C:cytosolic large ribosomal subunit"/>
    <property type="evidence" value="ECO:0007669"/>
    <property type="project" value="TreeGrafter"/>
</dbReference>